<evidence type="ECO:0000313" key="2">
    <source>
        <dbReference type="Proteomes" id="UP000504636"/>
    </source>
</evidence>
<dbReference type="GeneID" id="54460132"/>
<evidence type="ECO:0000313" key="1">
    <source>
        <dbReference type="EMBL" id="KAF2814070.1"/>
    </source>
</evidence>
<dbReference type="EMBL" id="MU003695">
    <property type="protein sequence ID" value="KAF2814070.1"/>
    <property type="molecule type" value="Genomic_DNA"/>
</dbReference>
<keyword evidence="2" id="KW-1185">Reference proteome</keyword>
<organism evidence="1">
    <name type="scientific">Mytilinidion resinicola</name>
    <dbReference type="NCBI Taxonomy" id="574789"/>
    <lineage>
        <taxon>Eukaryota</taxon>
        <taxon>Fungi</taxon>
        <taxon>Dikarya</taxon>
        <taxon>Ascomycota</taxon>
        <taxon>Pezizomycotina</taxon>
        <taxon>Dothideomycetes</taxon>
        <taxon>Pleosporomycetidae</taxon>
        <taxon>Mytilinidiales</taxon>
        <taxon>Mytilinidiaceae</taxon>
        <taxon>Mytilinidion</taxon>
    </lineage>
</organism>
<reference evidence="1 3" key="1">
    <citation type="journal article" date="2020" name="Stud. Mycol.">
        <title>101 Dothideomycetes genomes: a test case for predicting lifestyles and emergence of pathogens.</title>
        <authorList>
            <person name="Haridas S."/>
            <person name="Albert R."/>
            <person name="Binder M."/>
            <person name="Bloem J."/>
            <person name="Labutti K."/>
            <person name="Salamov A."/>
            <person name="Andreopoulos B."/>
            <person name="Baker S."/>
            <person name="Barry K."/>
            <person name="Bills G."/>
            <person name="Bluhm B."/>
            <person name="Cannon C."/>
            <person name="Castanera R."/>
            <person name="Culley D."/>
            <person name="Daum C."/>
            <person name="Ezra D."/>
            <person name="Gonzalez J."/>
            <person name="Henrissat B."/>
            <person name="Kuo A."/>
            <person name="Liang C."/>
            <person name="Lipzen A."/>
            <person name="Lutzoni F."/>
            <person name="Magnuson J."/>
            <person name="Mondo S."/>
            <person name="Nolan M."/>
            <person name="Ohm R."/>
            <person name="Pangilinan J."/>
            <person name="Park H.-J."/>
            <person name="Ramirez L."/>
            <person name="Alfaro M."/>
            <person name="Sun H."/>
            <person name="Tritt A."/>
            <person name="Yoshinaga Y."/>
            <person name="Zwiers L.-H."/>
            <person name="Turgeon B."/>
            <person name="Goodwin S."/>
            <person name="Spatafora J."/>
            <person name="Crous P."/>
            <person name="Grigoriev I."/>
        </authorList>
    </citation>
    <scope>NUCLEOTIDE SEQUENCE</scope>
    <source>
        <strain evidence="1 3">CBS 304.34</strain>
    </source>
</reference>
<name>A0A6A6YZ91_9PEZI</name>
<dbReference type="RefSeq" id="XP_033581034.1">
    <property type="nucleotide sequence ID" value="XM_033719239.1"/>
</dbReference>
<sequence length="158" mass="18076">MDLQLHLWDAEGTFDRYWGMQHHCRLSDFEGAYDVLSNLSLQSFHQLKGLKSLQISLAFDDKRTPNLARWCLGNGPAPMRMRSFVRDLVATIPENVELWWGMTEVEATKAVQETKFRGAREGSWWGFVAGEVLRKLADEFVCVRGIDAAYANEHNARA</sequence>
<protein>
    <submittedName>
        <fullName evidence="1 3">Uncharacterized protein</fullName>
    </submittedName>
</protein>
<gene>
    <name evidence="1 3" type="ORF">BDZ99DRAFT_459802</name>
</gene>
<dbReference type="AlphaFoldDB" id="A0A6A6YZ91"/>
<accession>A0A6A6YZ91</accession>
<proteinExistence type="predicted"/>
<evidence type="ECO:0000313" key="3">
    <source>
        <dbReference type="RefSeq" id="XP_033581034.1"/>
    </source>
</evidence>
<dbReference type="Proteomes" id="UP000504636">
    <property type="component" value="Unplaced"/>
</dbReference>
<reference evidence="3" key="3">
    <citation type="submission" date="2025-04" db="UniProtKB">
        <authorList>
            <consortium name="RefSeq"/>
        </authorList>
    </citation>
    <scope>IDENTIFICATION</scope>
    <source>
        <strain evidence="3">CBS 304.34</strain>
    </source>
</reference>
<reference evidence="3" key="2">
    <citation type="submission" date="2020-04" db="EMBL/GenBank/DDBJ databases">
        <authorList>
            <consortium name="NCBI Genome Project"/>
        </authorList>
    </citation>
    <scope>NUCLEOTIDE SEQUENCE</scope>
    <source>
        <strain evidence="3">CBS 304.34</strain>
    </source>
</reference>